<dbReference type="Gramene" id="PVH34402">
    <property type="protein sequence ID" value="PVH34402"/>
    <property type="gene ID" value="PAHAL_8G213300"/>
</dbReference>
<dbReference type="AlphaFoldDB" id="A0A2T8I9Q2"/>
<organism evidence="2">
    <name type="scientific">Panicum hallii</name>
    <dbReference type="NCBI Taxonomy" id="206008"/>
    <lineage>
        <taxon>Eukaryota</taxon>
        <taxon>Viridiplantae</taxon>
        <taxon>Streptophyta</taxon>
        <taxon>Embryophyta</taxon>
        <taxon>Tracheophyta</taxon>
        <taxon>Spermatophyta</taxon>
        <taxon>Magnoliopsida</taxon>
        <taxon>Liliopsida</taxon>
        <taxon>Poales</taxon>
        <taxon>Poaceae</taxon>
        <taxon>PACMAD clade</taxon>
        <taxon>Panicoideae</taxon>
        <taxon>Panicodae</taxon>
        <taxon>Paniceae</taxon>
        <taxon>Panicinae</taxon>
        <taxon>Panicum</taxon>
        <taxon>Panicum sect. Panicum</taxon>
    </lineage>
</organism>
<sequence>MPSAQKPKRKSKAPRPRPPPSHPRPAPPPNLFEGGYNIAELYREREDCDDKVALTYATFCWNRKLELSGKKGMEVYDICYFHKGKVESFDKERLEDHCMKDHGGCFLC</sequence>
<evidence type="ECO:0000256" key="1">
    <source>
        <dbReference type="SAM" id="MobiDB-lite"/>
    </source>
</evidence>
<gene>
    <name evidence="2" type="ORF">PAHAL_8G213300</name>
</gene>
<evidence type="ECO:0000313" key="2">
    <source>
        <dbReference type="EMBL" id="PVH34402.1"/>
    </source>
</evidence>
<protein>
    <submittedName>
        <fullName evidence="2">Uncharacterized protein</fullName>
    </submittedName>
</protein>
<feature type="region of interest" description="Disordered" evidence="1">
    <location>
        <begin position="1"/>
        <end position="31"/>
    </location>
</feature>
<feature type="compositionally biased region" description="Pro residues" evidence="1">
    <location>
        <begin position="16"/>
        <end position="30"/>
    </location>
</feature>
<dbReference type="EMBL" id="CM008053">
    <property type="protein sequence ID" value="PVH34402.1"/>
    <property type="molecule type" value="Genomic_DNA"/>
</dbReference>
<reference evidence="2" key="1">
    <citation type="submission" date="2018-04" db="EMBL/GenBank/DDBJ databases">
        <title>WGS assembly of Panicum hallii.</title>
        <authorList>
            <person name="Lovell J."/>
            <person name="Jenkins J."/>
            <person name="Lowry D."/>
            <person name="Mamidi S."/>
            <person name="Sreedasyam A."/>
            <person name="Weng X."/>
            <person name="Barry K."/>
            <person name="Bonette J."/>
            <person name="Campitelli B."/>
            <person name="Daum C."/>
            <person name="Gordon S."/>
            <person name="Gould B."/>
            <person name="Lipzen A."/>
            <person name="Macqueen A."/>
            <person name="Palacio-Mejia J."/>
            <person name="Plott C."/>
            <person name="Shakirov E."/>
            <person name="Shu S."/>
            <person name="Yoshinaga Y."/>
            <person name="Zane M."/>
            <person name="Rokhsar D."/>
            <person name="Grimwood J."/>
            <person name="Schmutz J."/>
            <person name="Juenger T."/>
        </authorList>
    </citation>
    <scope>NUCLEOTIDE SEQUENCE [LARGE SCALE GENOMIC DNA]</scope>
    <source>
        <strain evidence="2">FIL2</strain>
    </source>
</reference>
<name>A0A2T8I9Q2_9POAL</name>
<accession>A0A2T8I9Q2</accession>
<proteinExistence type="predicted"/>
<feature type="compositionally biased region" description="Basic residues" evidence="1">
    <location>
        <begin position="1"/>
        <end position="15"/>
    </location>
</feature>
<dbReference type="Proteomes" id="UP000243499">
    <property type="component" value="Chromosome 8"/>
</dbReference>